<protein>
    <recommendedName>
        <fullName evidence="3">Phage tail assembly protein</fullName>
    </recommendedName>
</protein>
<evidence type="ECO:0008006" key="3">
    <source>
        <dbReference type="Google" id="ProtNLM"/>
    </source>
</evidence>
<evidence type="ECO:0000313" key="2">
    <source>
        <dbReference type="Proteomes" id="UP000645462"/>
    </source>
</evidence>
<keyword evidence="2" id="KW-1185">Reference proteome</keyword>
<dbReference type="Pfam" id="PF10109">
    <property type="entry name" value="Phage_TAC_7"/>
    <property type="match status" value="1"/>
</dbReference>
<dbReference type="Proteomes" id="UP000645462">
    <property type="component" value="Unassembled WGS sequence"/>
</dbReference>
<reference evidence="2" key="1">
    <citation type="journal article" date="2019" name="Int. J. Syst. Evol. Microbiol.">
        <title>The Global Catalogue of Microorganisms (GCM) 10K type strain sequencing project: providing services to taxonomists for standard genome sequencing and annotation.</title>
        <authorList>
            <consortium name="The Broad Institute Genomics Platform"/>
            <consortium name="The Broad Institute Genome Sequencing Center for Infectious Disease"/>
            <person name="Wu L."/>
            <person name="Ma J."/>
        </authorList>
    </citation>
    <scope>NUCLEOTIDE SEQUENCE [LARGE SCALE GENOMIC DNA]</scope>
    <source>
        <strain evidence="2">CGMCC 1.12478</strain>
    </source>
</reference>
<comment type="caution">
    <text evidence="1">The sequence shown here is derived from an EMBL/GenBank/DDBJ whole genome shotgun (WGS) entry which is preliminary data.</text>
</comment>
<gene>
    <name evidence="1" type="ORF">GCM10011363_40500</name>
</gene>
<organism evidence="1 2">
    <name type="scientific">Marivita lacus</name>
    <dbReference type="NCBI Taxonomy" id="1323742"/>
    <lineage>
        <taxon>Bacteria</taxon>
        <taxon>Pseudomonadati</taxon>
        <taxon>Pseudomonadota</taxon>
        <taxon>Alphaproteobacteria</taxon>
        <taxon>Rhodobacterales</taxon>
        <taxon>Roseobacteraceae</taxon>
        <taxon>Marivita</taxon>
    </lineage>
</organism>
<dbReference type="InterPro" id="IPR019289">
    <property type="entry name" value="Phage_tail_E/E"/>
</dbReference>
<dbReference type="RefSeq" id="WP_188483912.1">
    <property type="nucleotide sequence ID" value="NZ_BMFC01000016.1"/>
</dbReference>
<sequence length="105" mass="11355">MTSPKTKTLRLHYPVTVEDREVSEVTITRPKVRDLKAMDAALDGIRDKLDQGIVMAATLTGLPPEVIEELDAEDFTKLSEEVAGFFPQAKAHGTGAPSLPKPPTG</sequence>
<dbReference type="EMBL" id="BMFC01000016">
    <property type="protein sequence ID" value="GGC19698.1"/>
    <property type="molecule type" value="Genomic_DNA"/>
</dbReference>
<accession>A0ABQ1L8T8</accession>
<evidence type="ECO:0000313" key="1">
    <source>
        <dbReference type="EMBL" id="GGC19698.1"/>
    </source>
</evidence>
<proteinExistence type="predicted"/>
<name>A0ABQ1L8T8_9RHOB</name>